<dbReference type="AlphaFoldDB" id="B8IAL7"/>
<dbReference type="eggNOG" id="ENOG5033E0M">
    <property type="taxonomic scope" value="Bacteria"/>
</dbReference>
<dbReference type="EMBL" id="CP001349">
    <property type="protein sequence ID" value="ACL61062.1"/>
    <property type="molecule type" value="Genomic_DNA"/>
</dbReference>
<evidence type="ECO:0000313" key="2">
    <source>
        <dbReference type="EMBL" id="ACL61062.1"/>
    </source>
</evidence>
<dbReference type="KEGG" id="mno:Mnod_6257"/>
<organism evidence="2 3">
    <name type="scientific">Methylobacterium nodulans (strain LMG 21967 / CNCM I-2342 / ORS 2060)</name>
    <dbReference type="NCBI Taxonomy" id="460265"/>
    <lineage>
        <taxon>Bacteria</taxon>
        <taxon>Pseudomonadati</taxon>
        <taxon>Pseudomonadota</taxon>
        <taxon>Alphaproteobacteria</taxon>
        <taxon>Hyphomicrobiales</taxon>
        <taxon>Methylobacteriaceae</taxon>
        <taxon>Methylobacterium</taxon>
    </lineage>
</organism>
<keyword evidence="3" id="KW-1185">Reference proteome</keyword>
<name>B8IAL7_METNO</name>
<sequence>MVQAMVSYGIRQEEIATALGISTVTLRKHFRRELDVGETLANAAVANALFKAATGGGPQKVTAQIFWLKTRAKWKEPPREVSGPNGAPITTATIDLKRLSDEQLKALEAIFGDLAGGSGGHDGGAPGGEGEAGA</sequence>
<feature type="region of interest" description="Disordered" evidence="1">
    <location>
        <begin position="113"/>
        <end position="134"/>
    </location>
</feature>
<feature type="compositionally biased region" description="Gly residues" evidence="1">
    <location>
        <begin position="114"/>
        <end position="134"/>
    </location>
</feature>
<evidence type="ECO:0000256" key="1">
    <source>
        <dbReference type="SAM" id="MobiDB-lite"/>
    </source>
</evidence>
<dbReference type="HOGENOM" id="CLU_143446_0_0_5"/>
<accession>B8IAL7</accession>
<protein>
    <submittedName>
        <fullName evidence="2">Uncharacterized protein</fullName>
    </submittedName>
</protein>
<evidence type="ECO:0000313" key="3">
    <source>
        <dbReference type="Proteomes" id="UP000008207"/>
    </source>
</evidence>
<gene>
    <name evidence="2" type="ordered locus">Mnod_6257</name>
</gene>
<proteinExistence type="predicted"/>
<reference evidence="2 3" key="1">
    <citation type="submission" date="2009-01" db="EMBL/GenBank/DDBJ databases">
        <title>Complete sequence of chromosome of Methylobacterium nodulans ORS 2060.</title>
        <authorList>
            <consortium name="US DOE Joint Genome Institute"/>
            <person name="Lucas S."/>
            <person name="Copeland A."/>
            <person name="Lapidus A."/>
            <person name="Glavina del Rio T."/>
            <person name="Dalin E."/>
            <person name="Tice H."/>
            <person name="Bruce D."/>
            <person name="Goodwin L."/>
            <person name="Pitluck S."/>
            <person name="Sims D."/>
            <person name="Brettin T."/>
            <person name="Detter J.C."/>
            <person name="Han C."/>
            <person name="Larimer F."/>
            <person name="Land M."/>
            <person name="Hauser L."/>
            <person name="Kyrpides N."/>
            <person name="Ivanova N."/>
            <person name="Marx C.J."/>
            <person name="Richardson P."/>
        </authorList>
    </citation>
    <scope>NUCLEOTIDE SEQUENCE [LARGE SCALE GENOMIC DNA]</scope>
    <source>
        <strain evidence="3">LMG 21967 / CNCM I-2342 / ORS 2060</strain>
    </source>
</reference>
<dbReference type="Proteomes" id="UP000008207">
    <property type="component" value="Chromosome"/>
</dbReference>
<dbReference type="STRING" id="460265.Mnod_6257"/>